<protein>
    <submittedName>
        <fullName evidence="1">Uncharacterized protein</fullName>
    </submittedName>
</protein>
<dbReference type="RefSeq" id="WP_166501956.1">
    <property type="nucleotide sequence ID" value="NZ_CP050124.1"/>
</dbReference>
<gene>
    <name evidence="1" type="ORF">G9444_1381</name>
</gene>
<accession>A0A6G9CNL1</accession>
<proteinExistence type="predicted"/>
<dbReference type="EMBL" id="CP050124">
    <property type="protein sequence ID" value="QIP38625.1"/>
    <property type="molecule type" value="Genomic_DNA"/>
</dbReference>
<name>A0A6G9CNL1_RHOER</name>
<organism evidence="1 2">
    <name type="scientific">Rhodococcus erythropolis</name>
    <name type="common">Arthrobacter picolinophilus</name>
    <dbReference type="NCBI Taxonomy" id="1833"/>
    <lineage>
        <taxon>Bacteria</taxon>
        <taxon>Bacillati</taxon>
        <taxon>Actinomycetota</taxon>
        <taxon>Actinomycetes</taxon>
        <taxon>Mycobacteriales</taxon>
        <taxon>Nocardiaceae</taxon>
        <taxon>Rhodococcus</taxon>
        <taxon>Rhodococcus erythropolis group</taxon>
    </lineage>
</organism>
<dbReference type="AlphaFoldDB" id="A0A6G9CNL1"/>
<evidence type="ECO:0000313" key="1">
    <source>
        <dbReference type="EMBL" id="QIP38625.1"/>
    </source>
</evidence>
<reference evidence="1 2" key="1">
    <citation type="submission" date="2020-03" db="EMBL/GenBank/DDBJ databases">
        <title>Screen low temperature-resistant strains for efficient degradation of petroleum hydrocarbons under the low temperature.</title>
        <authorList>
            <person name="Wang Y."/>
            <person name="Chen J."/>
        </authorList>
    </citation>
    <scope>NUCLEOTIDE SEQUENCE [LARGE SCALE GENOMIC DNA]</scope>
    <source>
        <strain evidence="1 2">KB1</strain>
    </source>
</reference>
<dbReference type="Proteomes" id="UP000502345">
    <property type="component" value="Chromosome"/>
</dbReference>
<sequence>MTKRQIVNVNQESALDRVLARHEESRDFDIPIYEGKDPRFPDEREPWADPDRDFVTIKAKDCMVMSVPLYTTLGRHNGIQFTGTDDRIRPAFVSVDLRRRLSEAEPHIAFEKYAKVGDGQIMERIKGSQVELEVSEAVRLAHDLLLLVDLALGTSDNVNDAA</sequence>
<evidence type="ECO:0000313" key="2">
    <source>
        <dbReference type="Proteomes" id="UP000502345"/>
    </source>
</evidence>